<accession>A0A7U4DLT0</accession>
<keyword evidence="4 7" id="KW-1133">Transmembrane helix</keyword>
<keyword evidence="3 7" id="KW-0812">Transmembrane</keyword>
<dbReference type="Pfam" id="PF23750">
    <property type="entry name" value="RsgI_M"/>
    <property type="match status" value="1"/>
</dbReference>
<proteinExistence type="predicted"/>
<evidence type="ECO:0000256" key="7">
    <source>
        <dbReference type="SAM" id="Phobius"/>
    </source>
</evidence>
<feature type="compositionally biased region" description="Low complexity" evidence="6">
    <location>
        <begin position="242"/>
        <end position="257"/>
    </location>
</feature>
<keyword evidence="2" id="KW-1003">Cell membrane</keyword>
<dbReference type="AlphaFoldDB" id="A0A7U4DLT0"/>
<evidence type="ECO:0000256" key="6">
    <source>
        <dbReference type="SAM" id="MobiDB-lite"/>
    </source>
</evidence>
<feature type="compositionally biased region" description="Basic residues" evidence="6">
    <location>
        <begin position="356"/>
        <end position="374"/>
    </location>
</feature>
<feature type="domain" description="RsgI N-terminal anti-sigma" evidence="8">
    <location>
        <begin position="2"/>
        <end position="49"/>
    </location>
</feature>
<protein>
    <recommendedName>
        <fullName evidence="8">RsgI N-terminal anti-sigma domain-containing protein</fullName>
    </recommendedName>
</protein>
<dbReference type="EMBL" id="CP002293">
    <property type="protein sequence ID" value="ADP75625.1"/>
    <property type="molecule type" value="Genomic_DNA"/>
</dbReference>
<name>A0A7U4DLT0_GEOS0</name>
<dbReference type="PROSITE" id="PS51849">
    <property type="entry name" value="RSGI_N"/>
    <property type="match status" value="1"/>
</dbReference>
<gene>
    <name evidence="9" type="ORF">GY4MC1_2935</name>
</gene>
<evidence type="ECO:0000256" key="4">
    <source>
        <dbReference type="ARBA" id="ARBA00022989"/>
    </source>
</evidence>
<dbReference type="InterPro" id="IPR024449">
    <property type="entry name" value="Anti-sigma_RsgI_N"/>
</dbReference>
<keyword evidence="5 7" id="KW-0472">Membrane</keyword>
<feature type="transmembrane region" description="Helical" evidence="7">
    <location>
        <begin position="55"/>
        <end position="73"/>
    </location>
</feature>
<dbReference type="InterPro" id="IPR055431">
    <property type="entry name" value="RsgI_M"/>
</dbReference>
<evidence type="ECO:0000256" key="5">
    <source>
        <dbReference type="ARBA" id="ARBA00023136"/>
    </source>
</evidence>
<reference evidence="9" key="1">
    <citation type="submission" date="2010-10" db="EMBL/GenBank/DDBJ databases">
        <title>Complete sequence of chromosome of Geobacillus sp. Y4.1MC1.</title>
        <authorList>
            <consortium name="US DOE Joint Genome Institute"/>
            <person name="Lucas S."/>
            <person name="Copeland A."/>
            <person name="Lapidus A."/>
            <person name="Cheng J.-F."/>
            <person name="Bruce D."/>
            <person name="Goodwin L."/>
            <person name="Pitluck S."/>
            <person name="Chertkov O."/>
            <person name="Zhang X."/>
            <person name="Detter J.C."/>
            <person name="Han C."/>
            <person name="Tapia R."/>
            <person name="Land M."/>
            <person name="Hauser L."/>
            <person name="Jeffries C."/>
            <person name="Kyrpides N."/>
            <person name="Ivanova N."/>
            <person name="Ovchinnikova G."/>
            <person name="Brumm P."/>
            <person name="Mead D."/>
            <person name="Woyke T."/>
        </authorList>
    </citation>
    <scope>NUCLEOTIDE SEQUENCE [LARGE SCALE GENOMIC DNA]</scope>
    <source>
        <strain evidence="9">Y4.1MC1</strain>
    </source>
</reference>
<dbReference type="KEGG" id="gmc:GY4MC1_2935"/>
<evidence type="ECO:0000256" key="3">
    <source>
        <dbReference type="ARBA" id="ARBA00022692"/>
    </source>
</evidence>
<evidence type="ECO:0000313" key="9">
    <source>
        <dbReference type="EMBL" id="ADP75625.1"/>
    </source>
</evidence>
<feature type="compositionally biased region" description="Basic and acidic residues" evidence="6">
    <location>
        <begin position="388"/>
        <end position="402"/>
    </location>
</feature>
<dbReference type="Pfam" id="PF12791">
    <property type="entry name" value="RsgI_N"/>
    <property type="match status" value="1"/>
</dbReference>
<evidence type="ECO:0000256" key="2">
    <source>
        <dbReference type="ARBA" id="ARBA00022475"/>
    </source>
</evidence>
<sequence length="402" mass="47383">MKKGIVLEFDDEFVTLLTPDGEFIQVKKESECEIGEEIEAGIVQKPNVRRRSLRYIMSFVAAAVLLIATLLRFPSDEVYAYMSIDINPSIEIGVNEQLKVIKLKAYNKEGKKIVSQLVHWQKKAFIDITKEIIELSMKKGYLQKGGQVLITTVERKHRAASSRELSTELTKIQHSYQRKNIIVKTEESTMEVRKEAVKKGMTTGKLLQIEQKTKSVPPQEKPAKQEEKQQINSHFPKEKNEQNPNNNNSNEKNEQQMSNRLLPKHDERMQEGNSKNEQKELHNIYYPSMGKDNHPFRKKDSHPPFIEKDKHPYGGKDKRPFVKKEEWGRGKSADYILRKNSERQKYRLHDYDWKQHQQHQKKRNGQGQHHRKPNYNHDHFNKFPKGNHQHEQKKWKESRRYG</sequence>
<evidence type="ECO:0000259" key="8">
    <source>
        <dbReference type="PROSITE" id="PS51849"/>
    </source>
</evidence>
<evidence type="ECO:0000256" key="1">
    <source>
        <dbReference type="ARBA" id="ARBA00004162"/>
    </source>
</evidence>
<feature type="compositionally biased region" description="Basic and acidic residues" evidence="6">
    <location>
        <begin position="188"/>
        <end position="198"/>
    </location>
</feature>
<dbReference type="GO" id="GO:0005886">
    <property type="term" value="C:plasma membrane"/>
    <property type="evidence" value="ECO:0007669"/>
    <property type="project" value="UniProtKB-SubCell"/>
</dbReference>
<comment type="subcellular location">
    <subcellularLocation>
        <location evidence="1">Cell membrane</location>
        <topology evidence="1">Single-pass membrane protein</topology>
    </subcellularLocation>
</comment>
<organism evidence="9">
    <name type="scientific">Geobacillus sp. (strain Y4.1MC1)</name>
    <dbReference type="NCBI Taxonomy" id="581103"/>
    <lineage>
        <taxon>Bacteria</taxon>
        <taxon>Bacillati</taxon>
        <taxon>Bacillota</taxon>
        <taxon>Bacilli</taxon>
        <taxon>Bacillales</taxon>
        <taxon>Anoxybacillaceae</taxon>
        <taxon>Geobacillus</taxon>
    </lineage>
</organism>
<feature type="region of interest" description="Disordered" evidence="6">
    <location>
        <begin position="188"/>
        <end position="257"/>
    </location>
</feature>
<feature type="compositionally biased region" description="Basic and acidic residues" evidence="6">
    <location>
        <begin position="221"/>
        <end position="241"/>
    </location>
</feature>
<feature type="compositionally biased region" description="Basic and acidic residues" evidence="6">
    <location>
        <begin position="301"/>
        <end position="355"/>
    </location>
</feature>
<feature type="region of interest" description="Disordered" evidence="6">
    <location>
        <begin position="286"/>
        <end position="402"/>
    </location>
</feature>